<gene>
    <name evidence="1" type="ORF">SAMN05421743_106191</name>
</gene>
<dbReference type="Gene3D" id="2.40.240.20">
    <property type="entry name" value="Hypothetical PUA domain-like, domain 1"/>
    <property type="match status" value="1"/>
</dbReference>
<keyword evidence="2" id="KW-1185">Reference proteome</keyword>
<proteinExistence type="predicted"/>
<evidence type="ECO:0008006" key="3">
    <source>
        <dbReference type="Google" id="ProtNLM"/>
    </source>
</evidence>
<dbReference type="AlphaFoldDB" id="A0A1H4CTR9"/>
<dbReference type="SUPFAM" id="SSF88697">
    <property type="entry name" value="PUA domain-like"/>
    <property type="match status" value="1"/>
</dbReference>
<organism evidence="1 2">
    <name type="scientific">Thalassobacillus cyri</name>
    <dbReference type="NCBI Taxonomy" id="571932"/>
    <lineage>
        <taxon>Bacteria</taxon>
        <taxon>Bacillati</taxon>
        <taxon>Bacillota</taxon>
        <taxon>Bacilli</taxon>
        <taxon>Bacillales</taxon>
        <taxon>Bacillaceae</taxon>
        <taxon>Thalassobacillus</taxon>
    </lineage>
</organism>
<dbReference type="InterPro" id="IPR019699">
    <property type="entry name" value="DUF2584"/>
</dbReference>
<name>A0A1H4CTR9_9BACI</name>
<evidence type="ECO:0000313" key="1">
    <source>
        <dbReference type="EMBL" id="SEA63766.1"/>
    </source>
</evidence>
<dbReference type="STRING" id="571932.SAMN05421743_106191"/>
<dbReference type="RefSeq" id="WP_093044744.1">
    <property type="nucleotide sequence ID" value="NZ_FNQR01000006.1"/>
</dbReference>
<dbReference type="OrthoDB" id="2361576at2"/>
<dbReference type="InterPro" id="IPR015947">
    <property type="entry name" value="PUA-like_sf"/>
</dbReference>
<accession>A0A1H4CTR9</accession>
<reference evidence="1 2" key="1">
    <citation type="submission" date="2016-10" db="EMBL/GenBank/DDBJ databases">
        <authorList>
            <person name="de Groot N.N."/>
        </authorList>
    </citation>
    <scope>NUCLEOTIDE SEQUENCE [LARGE SCALE GENOMIC DNA]</scope>
    <source>
        <strain evidence="1 2">CCM7597</strain>
    </source>
</reference>
<protein>
    <recommendedName>
        <fullName evidence="3">DUF2584 domain-containing protein</fullName>
    </recommendedName>
</protein>
<evidence type="ECO:0000313" key="2">
    <source>
        <dbReference type="Proteomes" id="UP000198584"/>
    </source>
</evidence>
<dbReference type="Proteomes" id="UP000198584">
    <property type="component" value="Unassembled WGS sequence"/>
</dbReference>
<sequence>MSTPFSMEWKMITEGQEKRINAEDNIFEITFDGYKIFPIEEMIEIKRHPDADLIGSGKVVELVFKNQQTTCKYQLISLYSVN</sequence>
<dbReference type="Pfam" id="PF10763">
    <property type="entry name" value="DUF2584"/>
    <property type="match status" value="1"/>
</dbReference>
<dbReference type="EMBL" id="FNQR01000006">
    <property type="protein sequence ID" value="SEA63766.1"/>
    <property type="molecule type" value="Genomic_DNA"/>
</dbReference>